<keyword evidence="4" id="KW-1185">Reference proteome</keyword>
<sequence>MKTSTLMIASWSLLSQFGVALAAQQGLRGVEQAEPVAGDEEASRVQLAHKRRGFAAADPLRHHSRWLAASGRRHHIARRDTSSCHDVWEDSETAVPCDDSVALSELDAQSDSQQFVQLDDDESSLADEPEEPFSADDEVVDEEETDDHGDPEYQGDDEVEDDEDDSQLENAQSADQNEHSSSSSHNGQTCYNYVTPDNNEQATNDDDDDDESTTNDNLQTSTDHYSYDHEADDDLNPDTATGHAERPASIPTSTTTTSSAKSSKKTSTTTSISTTSRSTTKKTTSTTSTSSTSKSTSTQATLTITSSLPVSTQSAGNSTGGSSGANSTIPGGSGNVTLNCTTVISFVNNTTPISNATLATNATAMNGTDVNPVGANVTVCVPITTNTTTNATTPPVPVPSYPCNSTNKVPSEFRGTAAGFASTCSVRYCDPNSRYTDTLWGTTKGNVTRLEIESALGLLSRIPPVWVNGIGNVLANGYLGEASRAAGQMYQVTGDRRALDLTLQMAENTHWLQNDPVNGTVMWTGRRDPVWPTTALAANPKAQLQYAGSENGYIVGNMILPALYILKQPCLWNMTPTRVGGWAGPSKFNANNTYLDRARELIAAGRLTYDVYFVPWFFDKNGNVIQPNDPRWNLVGDAGSSNKAGLPMAFNRRALLLDGMSKLASAYEHPMMLDAPVTEYYDQLIKTNLRTFVNDMERTKTLNGTLPSYDWDYVVGKNNTEEVRGIHGWFDVYWFFMSWQRNAAYYNMTTDLMTALANTMQYTIYQGNNTFSGFVDGHSTVAEPAVTVLSAGWAYYAYWLPEWFATVANANSVNFMKVPMYSIPLIWVKNAIATDNWLTGVETMSNRTIVLPPPFPAPGNSTTGGNSTTTANATIPTSTISLSSSTKGTTSSESTATSKTSMATSKTSAATSKTNSSTRTPISTTSGTFTGGSSTGNQPSFVPRLDD</sequence>
<keyword evidence="2" id="KW-0732">Signal</keyword>
<evidence type="ECO:0000256" key="2">
    <source>
        <dbReference type="SAM" id="SignalP"/>
    </source>
</evidence>
<protein>
    <submittedName>
        <fullName evidence="3">BQ2448_6367 protein</fullName>
    </submittedName>
</protein>
<gene>
    <name evidence="3" type="ORF">BQ2448_6367</name>
</gene>
<dbReference type="STRING" id="269621.A0A238FL14"/>
<feature type="signal peptide" evidence="2">
    <location>
        <begin position="1"/>
        <end position="22"/>
    </location>
</feature>
<feature type="region of interest" description="Disordered" evidence="1">
    <location>
        <begin position="119"/>
        <end position="331"/>
    </location>
</feature>
<feature type="compositionally biased region" description="Low complexity" evidence="1">
    <location>
        <begin position="859"/>
        <end position="928"/>
    </location>
</feature>
<feature type="compositionally biased region" description="Low complexity" evidence="1">
    <location>
        <begin position="252"/>
        <end position="298"/>
    </location>
</feature>
<dbReference type="EMBL" id="FMSP01000019">
    <property type="protein sequence ID" value="SCV73937.1"/>
    <property type="molecule type" value="Genomic_DNA"/>
</dbReference>
<reference evidence="4" key="1">
    <citation type="submission" date="2016-09" db="EMBL/GenBank/DDBJ databases">
        <authorList>
            <person name="Jeantristanb JTB J.-T."/>
            <person name="Ricardo R."/>
        </authorList>
    </citation>
    <scope>NUCLEOTIDE SEQUENCE [LARGE SCALE GENOMIC DNA]</scope>
</reference>
<feature type="region of interest" description="Disordered" evidence="1">
    <location>
        <begin position="855"/>
        <end position="947"/>
    </location>
</feature>
<evidence type="ECO:0000313" key="4">
    <source>
        <dbReference type="Proteomes" id="UP000198372"/>
    </source>
</evidence>
<accession>A0A238FL14</accession>
<evidence type="ECO:0000313" key="3">
    <source>
        <dbReference type="EMBL" id="SCV73937.1"/>
    </source>
</evidence>
<dbReference type="AlphaFoldDB" id="A0A238FL14"/>
<organism evidence="3 4">
    <name type="scientific">Microbotryum intermedium</name>
    <dbReference type="NCBI Taxonomy" id="269621"/>
    <lineage>
        <taxon>Eukaryota</taxon>
        <taxon>Fungi</taxon>
        <taxon>Dikarya</taxon>
        <taxon>Basidiomycota</taxon>
        <taxon>Pucciniomycotina</taxon>
        <taxon>Microbotryomycetes</taxon>
        <taxon>Microbotryales</taxon>
        <taxon>Microbotryaceae</taxon>
        <taxon>Microbotryum</taxon>
    </lineage>
</organism>
<feature type="compositionally biased region" description="Polar residues" evidence="1">
    <location>
        <begin position="299"/>
        <end position="313"/>
    </location>
</feature>
<proteinExistence type="predicted"/>
<feature type="compositionally biased region" description="Polar residues" evidence="1">
    <location>
        <begin position="168"/>
        <end position="196"/>
    </location>
</feature>
<feature type="compositionally biased region" description="Acidic residues" evidence="1">
    <location>
        <begin position="203"/>
        <end position="213"/>
    </location>
</feature>
<feature type="compositionally biased region" description="Acidic residues" evidence="1">
    <location>
        <begin position="119"/>
        <end position="167"/>
    </location>
</feature>
<feature type="chain" id="PRO_5012375974" evidence="2">
    <location>
        <begin position="23"/>
        <end position="947"/>
    </location>
</feature>
<name>A0A238FL14_9BASI</name>
<dbReference type="Proteomes" id="UP000198372">
    <property type="component" value="Unassembled WGS sequence"/>
</dbReference>
<evidence type="ECO:0000256" key="1">
    <source>
        <dbReference type="SAM" id="MobiDB-lite"/>
    </source>
</evidence>
<dbReference type="OrthoDB" id="2538079at2759"/>